<name>A0A510K505_9FUSO</name>
<dbReference type="Gene3D" id="1.10.150.400">
    <property type="match status" value="1"/>
</dbReference>
<dbReference type="Gene3D" id="3.40.50.1000">
    <property type="entry name" value="HAD superfamily/HAD-like"/>
    <property type="match status" value="1"/>
</dbReference>
<sequence length="679" mass="81079">MRNLYRIIENEIKEKGIETITLDIFDTVLLRKIWPEDMQFLKVSRKWIPELREVFSNNIQEYELYSLRMYTRKELLNINYTYDTDREKEYDVNLKIWFKSILEQLSMKYSIKLRREEIEKLVQKMIQLEIDTEKEELIPNAELIEAIQKIKKKYKNIKVFFLSDMYLTAVEIRELLEYFKVDIFEDGLSSTDVGHAKYNGSLFNYIHNEKVFSKEYDIFNNLHIGDSLNSDVKMAKASGSNAIFYNPMRLRRLRTNLNTMKLNKIKKEAQKKDRKALKKELVNEKKLINKTWRNFGFLFSQALYSYLIHVVNVAREMPKMDFTFVSSEARVLEEYGKMLFSDFGELENIFIANKLNRKCILRAFVWELSQNENKRYNLESIYQTINFGEIGGTRREIYEFFFGEEYPYSELNINQRTEENFFKTFLKEIKACDLKYTKHLREAHKYALKFVPDETKKIVIVDIGWGGTIQNLFSEFLKLRGKKIEVDGLYLGKEPVSRFPIKPLKSLGYLIPNVYDKRNIKLWNPVIWEYPFTSKPQFEEDYARLEQIKIGFLDGIDFFKKRQSNPKEYFDKVVRFEITRLINKPKRNEVSVLGNITFDTGFVDFKKIKIVEMDKSQLGFIREIMRDLGGTFRLIYTHTSWTQGYIKYYRLRGIGIPVRIFKLLSKLRKKKGGKNDSFK</sequence>
<gene>
    <name evidence="2" type="ORF">JMUB3933_0141</name>
</gene>
<keyword evidence="1" id="KW-0175">Coiled coil</keyword>
<proteinExistence type="predicted"/>
<dbReference type="EMBL" id="AP019834">
    <property type="protein sequence ID" value="BBM46666.1"/>
    <property type="molecule type" value="Genomic_DNA"/>
</dbReference>
<organism evidence="2 3">
    <name type="scientific">Leptotrichia wadei</name>
    <dbReference type="NCBI Taxonomy" id="157687"/>
    <lineage>
        <taxon>Bacteria</taxon>
        <taxon>Fusobacteriati</taxon>
        <taxon>Fusobacteriota</taxon>
        <taxon>Fusobacteriia</taxon>
        <taxon>Fusobacteriales</taxon>
        <taxon>Leptotrichiaceae</taxon>
        <taxon>Leptotrichia</taxon>
    </lineage>
</organism>
<evidence type="ECO:0000313" key="2">
    <source>
        <dbReference type="EMBL" id="BBM46666.1"/>
    </source>
</evidence>
<dbReference type="InterPro" id="IPR036412">
    <property type="entry name" value="HAD-like_sf"/>
</dbReference>
<evidence type="ECO:0000313" key="3">
    <source>
        <dbReference type="Proteomes" id="UP000321397"/>
    </source>
</evidence>
<dbReference type="RefSeq" id="WP_146959483.1">
    <property type="nucleotide sequence ID" value="NZ_AP019834.1"/>
</dbReference>
<dbReference type="SUPFAM" id="SSF56784">
    <property type="entry name" value="HAD-like"/>
    <property type="match status" value="1"/>
</dbReference>
<reference evidence="2 3" key="1">
    <citation type="submission" date="2019-07" db="EMBL/GenBank/DDBJ databases">
        <title>Complete Genome Sequence of Leptotrichia wadei Strain JMUB3933.</title>
        <authorList>
            <person name="Watanabe S."/>
            <person name="Cui L."/>
        </authorList>
    </citation>
    <scope>NUCLEOTIDE SEQUENCE [LARGE SCALE GENOMIC DNA]</scope>
    <source>
        <strain evidence="2 3">JMUB3933</strain>
    </source>
</reference>
<dbReference type="AlphaFoldDB" id="A0A510K505"/>
<feature type="coiled-coil region" evidence="1">
    <location>
        <begin position="250"/>
        <end position="287"/>
    </location>
</feature>
<dbReference type="Proteomes" id="UP000321397">
    <property type="component" value="Chromosome"/>
</dbReference>
<dbReference type="InterPro" id="IPR023214">
    <property type="entry name" value="HAD_sf"/>
</dbReference>
<evidence type="ECO:0000256" key="1">
    <source>
        <dbReference type="SAM" id="Coils"/>
    </source>
</evidence>
<protein>
    <submittedName>
        <fullName evidence="2">Haloacid dehalogenase</fullName>
    </submittedName>
</protein>
<accession>A0A510K505</accession>